<dbReference type="InterPro" id="IPR041173">
    <property type="entry name" value="LodA_C"/>
</dbReference>
<dbReference type="KEGG" id="xdi:EZH22_04485"/>
<evidence type="ECO:0000259" key="2">
    <source>
        <dbReference type="PROSITE" id="PS50008"/>
    </source>
</evidence>
<protein>
    <submittedName>
        <fullName evidence="3">LodA/GoxA family CTQ-dependent oxidase</fullName>
    </submittedName>
</protein>
<evidence type="ECO:0000256" key="1">
    <source>
        <dbReference type="SAM" id="MobiDB-lite"/>
    </source>
</evidence>
<organism evidence="3 4">
    <name type="scientific">Xanthobacter dioxanivorans</name>
    <dbReference type="NCBI Taxonomy" id="2528964"/>
    <lineage>
        <taxon>Bacteria</taxon>
        <taxon>Pseudomonadati</taxon>
        <taxon>Pseudomonadota</taxon>
        <taxon>Alphaproteobacteria</taxon>
        <taxon>Hyphomicrobiales</taxon>
        <taxon>Xanthobacteraceae</taxon>
        <taxon>Xanthobacter</taxon>
    </lineage>
</organism>
<dbReference type="PROSITE" id="PS50008">
    <property type="entry name" value="PIPLC_Y_DOMAIN"/>
    <property type="match status" value="1"/>
</dbReference>
<dbReference type="InterPro" id="IPR006311">
    <property type="entry name" value="TAT_signal"/>
</dbReference>
<dbReference type="InterPro" id="IPR041168">
    <property type="entry name" value="LodA_N"/>
</dbReference>
<dbReference type="Proteomes" id="UP000596427">
    <property type="component" value="Chromosome"/>
</dbReference>
<evidence type="ECO:0000313" key="4">
    <source>
        <dbReference type="Proteomes" id="UP000596427"/>
    </source>
</evidence>
<dbReference type="PROSITE" id="PS51318">
    <property type="entry name" value="TAT"/>
    <property type="match status" value="1"/>
</dbReference>
<reference evidence="3 4" key="1">
    <citation type="submission" date="2020-10" db="EMBL/GenBank/DDBJ databases">
        <title>Degradation of 1,4-Dioxane by Xanthobacter sp. YN2, via a Novel Group-2 Soluble Di-Iron Monooxygenase.</title>
        <authorList>
            <person name="Ma F."/>
            <person name="Wang Y."/>
            <person name="Yang J."/>
            <person name="Guo H."/>
            <person name="Su D."/>
            <person name="Yu L."/>
        </authorList>
    </citation>
    <scope>NUCLEOTIDE SEQUENCE [LARGE SCALE GENOMIC DNA]</scope>
    <source>
        <strain evidence="3 4">YN2</strain>
    </source>
</reference>
<dbReference type="Pfam" id="PF18417">
    <property type="entry name" value="LodA_C"/>
    <property type="match status" value="1"/>
</dbReference>
<accession>A0A974SKL2</accession>
<dbReference type="AlphaFoldDB" id="A0A974SKL2"/>
<feature type="region of interest" description="Disordered" evidence="1">
    <location>
        <begin position="22"/>
        <end position="41"/>
    </location>
</feature>
<dbReference type="InterPro" id="IPR001711">
    <property type="entry name" value="PLipase_C_Pinositol-sp_Y"/>
</dbReference>
<dbReference type="RefSeq" id="WP_203194572.1">
    <property type="nucleotide sequence ID" value="NZ_CP063362.1"/>
</dbReference>
<dbReference type="GO" id="GO:0006629">
    <property type="term" value="P:lipid metabolic process"/>
    <property type="evidence" value="ECO:0007669"/>
    <property type="project" value="InterPro"/>
</dbReference>
<gene>
    <name evidence="3" type="ORF">EZH22_04485</name>
</gene>
<sequence>MDRRDLLKGAASTTLLAAAAALPPRTGDEARGQPAPAAPKPVFRIHPAIGIARVGNSPDYYLAPETAAGELPRSGPPIWGGLPLDPATDRPITAADFRDAQGRLKRQAIRFRIYAYAKGGYPTGESTEIRQGSLVNGRTVADIVWQVHVANKKLNTYAMMDTPGHFPALAGFENGKLPPVRRPQDGPLDNPDRLRRLVIDPGPRALSARAAADTVLAFDRQTPASGMAEPAAAAKAPVQALPQYPVSFPQDHFKLHAPSAPLTRLGDIRIEAGSGRLIFAPGFGAAVGMDVNGALPSVSEYWGAENTDWFDDMSDGPVNALIVYDDGSTDTVTGAWAMTGDPGFAPQTRNVVSAWDEVYDTFVRKLALAPALHDNGAFNPDFTPAFEDDIRPLFHAVTLQRWNTNLPAPAVAAHNRIGAITPADDPTQKIPYFDALIRNPSDPKTFATGAPMMPLALGDTDRPFLTLTHTQFFLLKQWHRHRFTPGPRNALGAGEDLDRVALANCLGGRFSPGIEVSFPVRDPNLYVRDWASAGAFRINAARLDYAKARADAPFLSVGYVPLRTAPAEPGDLTKFMAVPWHTDYNHCASHPLDPNPANDQALYWSWPAERPVVVYPQALASFDPATGWTPGPQLFAIRGTGTATPYPANAGRFQEQITFISQWHQVGFVVQASRIDPAARAASADDPFLEVACGFPADATQAVAPWPTFNSPPAP</sequence>
<dbReference type="GO" id="GO:0035556">
    <property type="term" value="P:intracellular signal transduction"/>
    <property type="evidence" value="ECO:0007669"/>
    <property type="project" value="InterPro"/>
</dbReference>
<dbReference type="EMBL" id="CP063362">
    <property type="protein sequence ID" value="QRG07658.1"/>
    <property type="molecule type" value="Genomic_DNA"/>
</dbReference>
<dbReference type="GO" id="GO:0004435">
    <property type="term" value="F:phosphatidylinositol-4,5-bisphosphate phospholipase C activity"/>
    <property type="evidence" value="ECO:0007669"/>
    <property type="project" value="InterPro"/>
</dbReference>
<keyword evidence="4" id="KW-1185">Reference proteome</keyword>
<proteinExistence type="predicted"/>
<feature type="domain" description="PI-PLC Y-box" evidence="2">
    <location>
        <begin position="620"/>
        <end position="671"/>
    </location>
</feature>
<dbReference type="Pfam" id="PF17990">
    <property type="entry name" value="LodA_N"/>
    <property type="match status" value="1"/>
</dbReference>
<evidence type="ECO:0000313" key="3">
    <source>
        <dbReference type="EMBL" id="QRG07658.1"/>
    </source>
</evidence>
<name>A0A974SKL2_9HYPH</name>